<sequence length="208" mass="21933">MHVPPLDQQPTPTPTPHPHGPPAGSPVTSFGLGLASSALGRVGPSFAALAERVLTRHRRGRADGRSRRRGSLLALPLGVAPCVVRRRISVSVQALPLNFMTPRTPPPRPAYPPALTHTSLNPCIGRTRGLAAATIRRDAVFGAHMHFQIRKVPSAPPLSPFLGNASPAHHAVSQDALGTLAAWFTRQSVVLVALLVSASGVVPLCDRC</sequence>
<name>A0A8H6RXY6_MYCCL</name>
<evidence type="ECO:0000313" key="2">
    <source>
        <dbReference type="EMBL" id="KAF7288431.1"/>
    </source>
</evidence>
<protein>
    <submittedName>
        <fullName evidence="2">Uncharacterized protein</fullName>
    </submittedName>
</protein>
<evidence type="ECO:0000256" key="1">
    <source>
        <dbReference type="SAM" id="MobiDB-lite"/>
    </source>
</evidence>
<evidence type="ECO:0000313" key="3">
    <source>
        <dbReference type="Proteomes" id="UP000613580"/>
    </source>
</evidence>
<dbReference type="Proteomes" id="UP000613580">
    <property type="component" value="Unassembled WGS sequence"/>
</dbReference>
<feature type="region of interest" description="Disordered" evidence="1">
    <location>
        <begin position="1"/>
        <end position="29"/>
    </location>
</feature>
<organism evidence="2 3">
    <name type="scientific">Mycena chlorophos</name>
    <name type="common">Agaric fungus</name>
    <name type="synonym">Agaricus chlorophos</name>
    <dbReference type="NCBI Taxonomy" id="658473"/>
    <lineage>
        <taxon>Eukaryota</taxon>
        <taxon>Fungi</taxon>
        <taxon>Dikarya</taxon>
        <taxon>Basidiomycota</taxon>
        <taxon>Agaricomycotina</taxon>
        <taxon>Agaricomycetes</taxon>
        <taxon>Agaricomycetidae</taxon>
        <taxon>Agaricales</taxon>
        <taxon>Marasmiineae</taxon>
        <taxon>Mycenaceae</taxon>
        <taxon>Mycena</taxon>
    </lineage>
</organism>
<feature type="compositionally biased region" description="Low complexity" evidence="1">
    <location>
        <begin position="1"/>
        <end position="10"/>
    </location>
</feature>
<reference evidence="2" key="1">
    <citation type="submission" date="2020-05" db="EMBL/GenBank/DDBJ databases">
        <title>Mycena genomes resolve the evolution of fungal bioluminescence.</title>
        <authorList>
            <person name="Tsai I.J."/>
        </authorList>
    </citation>
    <scope>NUCLEOTIDE SEQUENCE</scope>
    <source>
        <strain evidence="2">110903Hualien_Pintung</strain>
    </source>
</reference>
<keyword evidence="3" id="KW-1185">Reference proteome</keyword>
<comment type="caution">
    <text evidence="2">The sequence shown here is derived from an EMBL/GenBank/DDBJ whole genome shotgun (WGS) entry which is preliminary data.</text>
</comment>
<feature type="compositionally biased region" description="Pro residues" evidence="1">
    <location>
        <begin position="11"/>
        <end position="24"/>
    </location>
</feature>
<accession>A0A8H6RXY6</accession>
<gene>
    <name evidence="2" type="ORF">HMN09_01395800</name>
</gene>
<dbReference type="EMBL" id="JACAZE010000035">
    <property type="protein sequence ID" value="KAF7288431.1"/>
    <property type="molecule type" value="Genomic_DNA"/>
</dbReference>
<proteinExistence type="predicted"/>
<dbReference type="AlphaFoldDB" id="A0A8H6RXY6"/>